<dbReference type="HOGENOM" id="CLU_541946_0_0_1"/>
<gene>
    <name evidence="2" type="ORF">OIDMADRAFT_183608</name>
</gene>
<organism evidence="2 3">
    <name type="scientific">Oidiodendron maius (strain Zn)</name>
    <dbReference type="NCBI Taxonomy" id="913774"/>
    <lineage>
        <taxon>Eukaryota</taxon>
        <taxon>Fungi</taxon>
        <taxon>Dikarya</taxon>
        <taxon>Ascomycota</taxon>
        <taxon>Pezizomycotina</taxon>
        <taxon>Leotiomycetes</taxon>
        <taxon>Leotiomycetes incertae sedis</taxon>
        <taxon>Myxotrichaceae</taxon>
        <taxon>Oidiodendron</taxon>
    </lineage>
</organism>
<dbReference type="InParanoid" id="A0A0C3H149"/>
<name>A0A0C3H149_OIDMZ</name>
<reference evidence="2 3" key="1">
    <citation type="submission" date="2014-04" db="EMBL/GenBank/DDBJ databases">
        <authorList>
            <consortium name="DOE Joint Genome Institute"/>
            <person name="Kuo A."/>
            <person name="Martino E."/>
            <person name="Perotto S."/>
            <person name="Kohler A."/>
            <person name="Nagy L.G."/>
            <person name="Floudas D."/>
            <person name="Copeland A."/>
            <person name="Barry K.W."/>
            <person name="Cichocki N."/>
            <person name="Veneault-Fourrey C."/>
            <person name="LaButti K."/>
            <person name="Lindquist E.A."/>
            <person name="Lipzen A."/>
            <person name="Lundell T."/>
            <person name="Morin E."/>
            <person name="Murat C."/>
            <person name="Sun H."/>
            <person name="Tunlid A."/>
            <person name="Henrissat B."/>
            <person name="Grigoriev I.V."/>
            <person name="Hibbett D.S."/>
            <person name="Martin F."/>
            <person name="Nordberg H.P."/>
            <person name="Cantor M.N."/>
            <person name="Hua S.X."/>
        </authorList>
    </citation>
    <scope>NUCLEOTIDE SEQUENCE [LARGE SCALE GENOMIC DNA]</scope>
    <source>
        <strain evidence="2 3">Zn</strain>
    </source>
</reference>
<sequence length="503" mass="56963">MPRLISSHGDEDYLSNFDFIREASVMCTPVATTETPPTSSSVGNGFYSPTQTNLVIDRFEDLDSRLEFNLEVDSTPTERSLPSSHALFYEQQQRLWIEPHDGFPLSKERLMMEISLFFHQGYVAYPFIHYETMMESINEDRHLSDQGFRSLVLSIVVLNEAVKVRLSSQHDQHAMRYLIRTIEDLRTGPGDYHFAEDPSVDTVIVSLFLFIAYNVSDKHNRAFFYLTEAIGLFDLLGEPPDAISAIRQQRLCYILYVAESATIAIYGSPRKRMISHRPLTPLKSASSLSWYDNEGFQRTMEGFAEADIVTTDKQAVDLLLLMTRLHLATEVSEVAKITVDDQLLYSITRSLANGAGHHNTRADTQIADVAITRQWKLAELWWNEMSRQPALTSSEGAINCTIEMIATTTLTWSKTLKPGYLRIVGLGKLVGLTDSIFNISSRLGSVGRCTALIRHLIQTVAETDYDRYFAPQLSITEICIGDIPRSLMYEDQTVYYDNDGEVL</sequence>
<dbReference type="PANTHER" id="PTHR31668:SF30">
    <property type="entry name" value="ZN(II)2CYS6 TRANSCRIPTION FACTOR (EUROFUNG)"/>
    <property type="match status" value="1"/>
</dbReference>
<evidence type="ECO:0000313" key="2">
    <source>
        <dbReference type="EMBL" id="KIM96231.1"/>
    </source>
</evidence>
<reference evidence="3" key="2">
    <citation type="submission" date="2015-01" db="EMBL/GenBank/DDBJ databases">
        <title>Evolutionary Origins and Diversification of the Mycorrhizal Mutualists.</title>
        <authorList>
            <consortium name="DOE Joint Genome Institute"/>
            <consortium name="Mycorrhizal Genomics Consortium"/>
            <person name="Kohler A."/>
            <person name="Kuo A."/>
            <person name="Nagy L.G."/>
            <person name="Floudas D."/>
            <person name="Copeland A."/>
            <person name="Barry K.W."/>
            <person name="Cichocki N."/>
            <person name="Veneault-Fourrey C."/>
            <person name="LaButti K."/>
            <person name="Lindquist E.A."/>
            <person name="Lipzen A."/>
            <person name="Lundell T."/>
            <person name="Morin E."/>
            <person name="Murat C."/>
            <person name="Riley R."/>
            <person name="Ohm R."/>
            <person name="Sun H."/>
            <person name="Tunlid A."/>
            <person name="Henrissat B."/>
            <person name="Grigoriev I.V."/>
            <person name="Hibbett D.S."/>
            <person name="Martin F."/>
        </authorList>
    </citation>
    <scope>NUCLEOTIDE SEQUENCE [LARGE SCALE GENOMIC DNA]</scope>
    <source>
        <strain evidence="3">Zn</strain>
    </source>
</reference>
<evidence type="ECO:0000313" key="3">
    <source>
        <dbReference type="Proteomes" id="UP000054321"/>
    </source>
</evidence>
<dbReference type="AlphaFoldDB" id="A0A0C3H149"/>
<keyword evidence="1" id="KW-0539">Nucleus</keyword>
<dbReference type="PANTHER" id="PTHR31668">
    <property type="entry name" value="GLUCOSE TRANSPORT TRANSCRIPTION REGULATOR RGT1-RELATED-RELATED"/>
    <property type="match status" value="1"/>
</dbReference>
<dbReference type="OrthoDB" id="4132249at2759"/>
<evidence type="ECO:0000256" key="1">
    <source>
        <dbReference type="ARBA" id="ARBA00023242"/>
    </source>
</evidence>
<evidence type="ECO:0008006" key="4">
    <source>
        <dbReference type="Google" id="ProtNLM"/>
    </source>
</evidence>
<accession>A0A0C3H149</accession>
<dbReference type="STRING" id="913774.A0A0C3H149"/>
<keyword evidence="3" id="KW-1185">Reference proteome</keyword>
<protein>
    <recommendedName>
        <fullName evidence="4">Transcription factor domain-containing protein</fullName>
    </recommendedName>
</protein>
<dbReference type="EMBL" id="KN832885">
    <property type="protein sequence ID" value="KIM96231.1"/>
    <property type="molecule type" value="Genomic_DNA"/>
</dbReference>
<dbReference type="InterPro" id="IPR050797">
    <property type="entry name" value="Carb_Metab_Trans_Reg"/>
</dbReference>
<dbReference type="Proteomes" id="UP000054321">
    <property type="component" value="Unassembled WGS sequence"/>
</dbReference>
<proteinExistence type="predicted"/>
<dbReference type="CDD" id="cd12148">
    <property type="entry name" value="fungal_TF_MHR"/>
    <property type="match status" value="1"/>
</dbReference>